<proteinExistence type="predicted"/>
<protein>
    <submittedName>
        <fullName evidence="1">Ornithine cyclodeaminase</fullName>
        <ecNumber evidence="1">4.3.1.12</ecNumber>
    </submittedName>
</protein>
<dbReference type="PANTHER" id="PTHR13812:SF19">
    <property type="entry name" value="KETIMINE REDUCTASE MU-CRYSTALLIN"/>
    <property type="match status" value="1"/>
</dbReference>
<comment type="caution">
    <text evidence="1">The sequence shown here is derived from an EMBL/GenBank/DDBJ whole genome shotgun (WGS) entry which is preliminary data.</text>
</comment>
<evidence type="ECO:0000313" key="1">
    <source>
        <dbReference type="EMBL" id="MBP2027317.1"/>
    </source>
</evidence>
<evidence type="ECO:0000313" key="2">
    <source>
        <dbReference type="Proteomes" id="UP001314903"/>
    </source>
</evidence>
<keyword evidence="2" id="KW-1185">Reference proteome</keyword>
<dbReference type="SUPFAM" id="SSF51735">
    <property type="entry name" value="NAD(P)-binding Rossmann-fold domains"/>
    <property type="match status" value="1"/>
</dbReference>
<dbReference type="Gene3D" id="3.40.50.720">
    <property type="entry name" value="NAD(P)-binding Rossmann-like Domain"/>
    <property type="match status" value="1"/>
</dbReference>
<gene>
    <name evidence="1" type="ORF">J2Z35_001111</name>
</gene>
<dbReference type="PIRSF" id="PIRSF001439">
    <property type="entry name" value="CryM"/>
    <property type="match status" value="1"/>
</dbReference>
<dbReference type="Pfam" id="PF02423">
    <property type="entry name" value="OCD_Mu_crystall"/>
    <property type="match status" value="1"/>
</dbReference>
<dbReference type="InterPro" id="IPR003462">
    <property type="entry name" value="ODC_Mu_crystall"/>
</dbReference>
<reference evidence="1 2" key="1">
    <citation type="submission" date="2021-03" db="EMBL/GenBank/DDBJ databases">
        <title>Genomic Encyclopedia of Type Strains, Phase IV (KMG-IV): sequencing the most valuable type-strain genomes for metagenomic binning, comparative biology and taxonomic classification.</title>
        <authorList>
            <person name="Goeker M."/>
        </authorList>
    </citation>
    <scope>NUCLEOTIDE SEQUENCE [LARGE SCALE GENOMIC DNA]</scope>
    <source>
        <strain evidence="1 2">DSM 27512</strain>
    </source>
</reference>
<dbReference type="RefSeq" id="WP_209660305.1">
    <property type="nucleotide sequence ID" value="NZ_JAGGLI010000010.1"/>
</dbReference>
<accession>A0ABS4KHP8</accession>
<name>A0ABS4KHP8_9FIRM</name>
<dbReference type="InterPro" id="IPR023401">
    <property type="entry name" value="ODC_N"/>
</dbReference>
<dbReference type="Proteomes" id="UP001314903">
    <property type="component" value="Unassembled WGS sequence"/>
</dbReference>
<dbReference type="InterPro" id="IPR036291">
    <property type="entry name" value="NAD(P)-bd_dom_sf"/>
</dbReference>
<organism evidence="1 2">
    <name type="scientific">Acetoanaerobium pronyense</name>
    <dbReference type="NCBI Taxonomy" id="1482736"/>
    <lineage>
        <taxon>Bacteria</taxon>
        <taxon>Bacillati</taxon>
        <taxon>Bacillota</taxon>
        <taxon>Clostridia</taxon>
        <taxon>Peptostreptococcales</taxon>
        <taxon>Filifactoraceae</taxon>
        <taxon>Acetoanaerobium</taxon>
    </lineage>
</organism>
<dbReference type="Gene3D" id="3.30.1780.10">
    <property type="entry name" value="ornithine cyclodeaminase, domain 1"/>
    <property type="match status" value="1"/>
</dbReference>
<sequence>MIILNKEEMKRAVTMKEAVNLASEALRLYTSGKSNIPLRTGINIEKSNGNALFMPGYVDEIHAAGIKIVSIFPDNHKIGLPAVPASMILLDANTGVVSAVMDGTYLTQLRTGAVAGCATELLSRKDSKIMALIGTGGQAKAQVEAVLSVRNIEEIKVFDLSNDEAEAFASMLRYELKDFQGNIKTSKTSVECIEDADIITTITTSKIPTFDGSKVKLGAHINAMGSYTPDSRELDEVILDRASLIYLDTLDGVLSEAGDFIIPMENKRFSKEKIMGELGELILSKTKSREDENQITVFKSVGTAVLDIVTAKGIYEKAKNMNMGREVTL</sequence>
<dbReference type="EMBL" id="JAGGLI010000010">
    <property type="protein sequence ID" value="MBP2027317.1"/>
    <property type="molecule type" value="Genomic_DNA"/>
</dbReference>
<dbReference type="GO" id="GO:0008473">
    <property type="term" value="F:ornithine cyclodeaminase activity"/>
    <property type="evidence" value="ECO:0007669"/>
    <property type="project" value="UniProtKB-EC"/>
</dbReference>
<dbReference type="EC" id="4.3.1.12" evidence="1"/>
<dbReference type="NCBIfam" id="NF006379">
    <property type="entry name" value="PRK08618.1"/>
    <property type="match status" value="1"/>
</dbReference>
<keyword evidence="1" id="KW-0456">Lyase</keyword>
<dbReference type="PANTHER" id="PTHR13812">
    <property type="entry name" value="KETIMINE REDUCTASE MU-CRYSTALLIN"/>
    <property type="match status" value="1"/>
</dbReference>